<dbReference type="Proteomes" id="UP000245119">
    <property type="component" value="Linkage Group LG9"/>
</dbReference>
<reference evidence="3 4" key="1">
    <citation type="submission" date="2018-04" db="EMBL/GenBank/DDBJ databases">
        <title>The genome of golden apple snail Pomacea canaliculata provides insight into stress tolerance and invasive adaptation.</title>
        <authorList>
            <person name="Liu C."/>
            <person name="Liu B."/>
            <person name="Ren Y."/>
            <person name="Zhang Y."/>
            <person name="Wang H."/>
            <person name="Li S."/>
            <person name="Jiang F."/>
            <person name="Yin L."/>
            <person name="Zhang G."/>
            <person name="Qian W."/>
            <person name="Fan W."/>
        </authorList>
    </citation>
    <scope>NUCLEOTIDE SEQUENCE [LARGE SCALE GENOMIC DNA]</scope>
    <source>
        <strain evidence="3">SZHN2017</strain>
        <tissue evidence="3">Muscle</tissue>
    </source>
</reference>
<protein>
    <recommendedName>
        <fullName evidence="5">Coiled-coil domain-containing protein 51</fullName>
    </recommendedName>
</protein>
<accession>A0A2T7NVF2</accession>
<evidence type="ECO:0000313" key="3">
    <source>
        <dbReference type="EMBL" id="PVD25158.1"/>
    </source>
</evidence>
<dbReference type="OrthoDB" id="6243211at2759"/>
<comment type="caution">
    <text evidence="3">The sequence shown here is derived from an EMBL/GenBank/DDBJ whole genome shotgun (WGS) entry which is preliminary data.</text>
</comment>
<dbReference type="AlphaFoldDB" id="A0A2T7NVF2"/>
<evidence type="ECO:0000256" key="1">
    <source>
        <dbReference type="SAM" id="Coils"/>
    </source>
</evidence>
<dbReference type="InterPro" id="IPR037660">
    <property type="entry name" value="CCDC51"/>
</dbReference>
<keyword evidence="4" id="KW-1185">Reference proteome</keyword>
<evidence type="ECO:0000313" key="4">
    <source>
        <dbReference type="Proteomes" id="UP000245119"/>
    </source>
</evidence>
<keyword evidence="1" id="KW-0175">Coiled coil</keyword>
<evidence type="ECO:0008006" key="5">
    <source>
        <dbReference type="Google" id="ProtNLM"/>
    </source>
</evidence>
<dbReference type="PANTHER" id="PTHR28624:SF1">
    <property type="entry name" value="MITOCHONDRIAL POTASSIUM CHANNEL"/>
    <property type="match status" value="1"/>
</dbReference>
<keyword evidence="2" id="KW-1133">Transmembrane helix</keyword>
<dbReference type="PANTHER" id="PTHR28624">
    <property type="entry name" value="COILED-COIL DOMAIN-CONTAINING PROTEIN 51"/>
    <property type="match status" value="1"/>
</dbReference>
<dbReference type="EMBL" id="PZQS01000009">
    <property type="protein sequence ID" value="PVD25158.1"/>
    <property type="molecule type" value="Genomic_DNA"/>
</dbReference>
<dbReference type="STRING" id="400727.A0A2T7NVF2"/>
<gene>
    <name evidence="3" type="ORF">C0Q70_15656</name>
</gene>
<feature type="coiled-coil region" evidence="1">
    <location>
        <begin position="61"/>
        <end position="143"/>
    </location>
</feature>
<sequence length="266" mass="30577">MTLFKLVRHRIDFKHVIFFKQVRNRSITGHVPTDVALKTITGGRVDRWLQSYEDFVGLTEVKQAQTNVIQAESRFLAVQEERRQKQQAMEAVQSRVRAISAELEKTNRADPRYLDLVRNEHSIIREENDLASQIRNLEKAERESFAVLSSALRDSHEKERARAEKTNGSELQQQTEKILHALKLQEENLDSEIREIRHLLGLEKSQMLKGDDAVVYVGPEVESMMKRTEENLERKIKYSALASATFVYGALALTLPIIFSFLRGGS</sequence>
<proteinExistence type="predicted"/>
<evidence type="ECO:0000256" key="2">
    <source>
        <dbReference type="SAM" id="Phobius"/>
    </source>
</evidence>
<keyword evidence="2" id="KW-0472">Membrane</keyword>
<name>A0A2T7NVF2_POMCA</name>
<organism evidence="3 4">
    <name type="scientific">Pomacea canaliculata</name>
    <name type="common">Golden apple snail</name>
    <dbReference type="NCBI Taxonomy" id="400727"/>
    <lineage>
        <taxon>Eukaryota</taxon>
        <taxon>Metazoa</taxon>
        <taxon>Spiralia</taxon>
        <taxon>Lophotrochozoa</taxon>
        <taxon>Mollusca</taxon>
        <taxon>Gastropoda</taxon>
        <taxon>Caenogastropoda</taxon>
        <taxon>Architaenioglossa</taxon>
        <taxon>Ampullarioidea</taxon>
        <taxon>Ampullariidae</taxon>
        <taxon>Pomacea</taxon>
    </lineage>
</organism>
<feature type="transmembrane region" description="Helical" evidence="2">
    <location>
        <begin position="240"/>
        <end position="262"/>
    </location>
</feature>
<keyword evidence="2" id="KW-0812">Transmembrane</keyword>